<protein>
    <submittedName>
        <fullName evidence="2">Uncharacterized protein</fullName>
    </submittedName>
</protein>
<keyword evidence="3" id="KW-1185">Reference proteome</keyword>
<dbReference type="AlphaFoldDB" id="A0A9W8HCQ8"/>
<reference evidence="2" key="1">
    <citation type="submission" date="2022-07" db="EMBL/GenBank/DDBJ databases">
        <title>Phylogenomic reconstructions and comparative analyses of Kickxellomycotina fungi.</title>
        <authorList>
            <person name="Reynolds N.K."/>
            <person name="Stajich J.E."/>
            <person name="Barry K."/>
            <person name="Grigoriev I.V."/>
            <person name="Crous P."/>
            <person name="Smith M.E."/>
        </authorList>
    </citation>
    <scope>NUCLEOTIDE SEQUENCE</scope>
    <source>
        <strain evidence="2">NBRC 105414</strain>
    </source>
</reference>
<evidence type="ECO:0000313" key="3">
    <source>
        <dbReference type="Proteomes" id="UP001140217"/>
    </source>
</evidence>
<dbReference type="Proteomes" id="UP001140217">
    <property type="component" value="Unassembled WGS sequence"/>
</dbReference>
<evidence type="ECO:0000256" key="1">
    <source>
        <dbReference type="SAM" id="MobiDB-lite"/>
    </source>
</evidence>
<feature type="compositionally biased region" description="Low complexity" evidence="1">
    <location>
        <begin position="138"/>
        <end position="149"/>
    </location>
</feature>
<accession>A0A9W8HCQ8</accession>
<feature type="region of interest" description="Disordered" evidence="1">
    <location>
        <begin position="103"/>
        <end position="125"/>
    </location>
</feature>
<name>A0A9W8HCQ8_9FUNG</name>
<gene>
    <name evidence="2" type="ORF">H4R18_002551</name>
</gene>
<proteinExistence type="predicted"/>
<dbReference type="OrthoDB" id="5563970at2759"/>
<feature type="region of interest" description="Disordered" evidence="1">
    <location>
        <begin position="138"/>
        <end position="176"/>
    </location>
</feature>
<evidence type="ECO:0000313" key="2">
    <source>
        <dbReference type="EMBL" id="KAJ2781995.1"/>
    </source>
</evidence>
<organism evidence="2 3">
    <name type="scientific">Coemansia javaensis</name>
    <dbReference type="NCBI Taxonomy" id="2761396"/>
    <lineage>
        <taxon>Eukaryota</taxon>
        <taxon>Fungi</taxon>
        <taxon>Fungi incertae sedis</taxon>
        <taxon>Zoopagomycota</taxon>
        <taxon>Kickxellomycotina</taxon>
        <taxon>Kickxellomycetes</taxon>
        <taxon>Kickxellales</taxon>
        <taxon>Kickxellaceae</taxon>
        <taxon>Coemansia</taxon>
    </lineage>
</organism>
<sequence length="254" mass="28472">MAYARPLGHTFNQLNLNMYRLPDGQRGALRTTTLALARGDDVVDERAARDCSNAHYYNPFRGIKRLYADLRRHRQRRREPSDGDGDGARLRKYYSVPAGAGVGAGAGGSARPGSPPPGPALSGGQRKSALFGRYISDGEASDSSLSSESPQPRAPRDRRVRFSRGDPTVSNTYSPEEYDRRIVDPWEVLTKDQREQIRGEMNDYTTREMVLNDVYNTNASEYCTLCWRPRCHCRALSKDVWRRARSSSMVHAGA</sequence>
<dbReference type="EMBL" id="JANBUL010000086">
    <property type="protein sequence ID" value="KAJ2781995.1"/>
    <property type="molecule type" value="Genomic_DNA"/>
</dbReference>
<comment type="caution">
    <text evidence="2">The sequence shown here is derived from an EMBL/GenBank/DDBJ whole genome shotgun (WGS) entry which is preliminary data.</text>
</comment>